<keyword evidence="5" id="KW-1185">Reference proteome</keyword>
<accession>A0AAE0IHT7</accession>
<dbReference type="SFLD" id="SFLDS00019">
    <property type="entry name" value="Glutathione_Transferase_(cytos"/>
    <property type="match status" value="1"/>
</dbReference>
<dbReference type="PROSITE" id="PS50404">
    <property type="entry name" value="GST_NTER"/>
    <property type="match status" value="1"/>
</dbReference>
<dbReference type="InterPro" id="IPR004045">
    <property type="entry name" value="Glutathione_S-Trfase_N"/>
</dbReference>
<reference evidence="4" key="1">
    <citation type="journal article" date="2023" name="Mol. Phylogenet. Evol.">
        <title>Genome-scale phylogeny and comparative genomics of the fungal order Sordariales.</title>
        <authorList>
            <person name="Hensen N."/>
            <person name="Bonometti L."/>
            <person name="Westerberg I."/>
            <person name="Brannstrom I.O."/>
            <person name="Guillou S."/>
            <person name="Cros-Aarteil S."/>
            <person name="Calhoun S."/>
            <person name="Haridas S."/>
            <person name="Kuo A."/>
            <person name="Mondo S."/>
            <person name="Pangilinan J."/>
            <person name="Riley R."/>
            <person name="LaButti K."/>
            <person name="Andreopoulos B."/>
            <person name="Lipzen A."/>
            <person name="Chen C."/>
            <person name="Yan M."/>
            <person name="Daum C."/>
            <person name="Ng V."/>
            <person name="Clum A."/>
            <person name="Steindorff A."/>
            <person name="Ohm R.A."/>
            <person name="Martin F."/>
            <person name="Silar P."/>
            <person name="Natvig D.O."/>
            <person name="Lalanne C."/>
            <person name="Gautier V."/>
            <person name="Ament-Velasquez S.L."/>
            <person name="Kruys A."/>
            <person name="Hutchinson M.I."/>
            <person name="Powell A.J."/>
            <person name="Barry K."/>
            <person name="Miller A.N."/>
            <person name="Grigoriev I.V."/>
            <person name="Debuchy R."/>
            <person name="Gladieux P."/>
            <person name="Hiltunen Thoren M."/>
            <person name="Johannesson H."/>
        </authorList>
    </citation>
    <scope>NUCLEOTIDE SEQUENCE</scope>
    <source>
        <strain evidence="4">CBS 118394</strain>
    </source>
</reference>
<gene>
    <name evidence="4" type="ORF">B0H66DRAFT_588154</name>
</gene>
<comment type="similarity">
    <text evidence="1">Belongs to the GST superfamily.</text>
</comment>
<comment type="caution">
    <text evidence="4">The sequence shown here is derived from an EMBL/GenBank/DDBJ whole genome shotgun (WGS) entry which is preliminary data.</text>
</comment>
<dbReference type="Gene3D" id="1.20.1050.10">
    <property type="match status" value="1"/>
</dbReference>
<dbReference type="PROSITE" id="PS50405">
    <property type="entry name" value="GST_CTER"/>
    <property type="match status" value="1"/>
</dbReference>
<dbReference type="InterPro" id="IPR040079">
    <property type="entry name" value="Glutathione_S-Trfase"/>
</dbReference>
<reference evidence="4" key="2">
    <citation type="submission" date="2023-06" db="EMBL/GenBank/DDBJ databases">
        <authorList>
            <consortium name="Lawrence Berkeley National Laboratory"/>
            <person name="Haridas S."/>
            <person name="Hensen N."/>
            <person name="Bonometti L."/>
            <person name="Westerberg I."/>
            <person name="Brannstrom I.O."/>
            <person name="Guillou S."/>
            <person name="Cros-Aarteil S."/>
            <person name="Calhoun S."/>
            <person name="Kuo A."/>
            <person name="Mondo S."/>
            <person name="Pangilinan J."/>
            <person name="Riley R."/>
            <person name="Labutti K."/>
            <person name="Andreopoulos B."/>
            <person name="Lipzen A."/>
            <person name="Chen C."/>
            <person name="Yanf M."/>
            <person name="Daum C."/>
            <person name="Ng V."/>
            <person name="Clum A."/>
            <person name="Steindorff A."/>
            <person name="Ohm R."/>
            <person name="Martin F."/>
            <person name="Silar P."/>
            <person name="Natvig D."/>
            <person name="Lalanne C."/>
            <person name="Gautier V."/>
            <person name="Ament-Velasquez S.L."/>
            <person name="Kruys A."/>
            <person name="Hutchinson M.I."/>
            <person name="Powell A.J."/>
            <person name="Barry K."/>
            <person name="Miller A.N."/>
            <person name="Grigoriev I.V."/>
            <person name="Debuchy R."/>
            <person name="Gladieux P."/>
            <person name="Thoren M.H."/>
            <person name="Johannesson H."/>
        </authorList>
    </citation>
    <scope>NUCLEOTIDE SEQUENCE</scope>
    <source>
        <strain evidence="4">CBS 118394</strain>
    </source>
</reference>
<dbReference type="InterPro" id="IPR004046">
    <property type="entry name" value="GST_C"/>
</dbReference>
<dbReference type="InterPro" id="IPR010987">
    <property type="entry name" value="Glutathione-S-Trfase_C-like"/>
</dbReference>
<feature type="domain" description="GST N-terminal" evidence="2">
    <location>
        <begin position="5"/>
        <end position="92"/>
    </location>
</feature>
<dbReference type="AlphaFoldDB" id="A0AAE0IHT7"/>
<dbReference type="SFLD" id="SFLDG01151">
    <property type="entry name" value="Main.2:_Nu-like"/>
    <property type="match status" value="1"/>
</dbReference>
<evidence type="ECO:0000256" key="1">
    <source>
        <dbReference type="ARBA" id="ARBA00007409"/>
    </source>
</evidence>
<dbReference type="Proteomes" id="UP001283341">
    <property type="component" value="Unassembled WGS sequence"/>
</dbReference>
<dbReference type="CDD" id="cd10291">
    <property type="entry name" value="GST_C_YfcG_like"/>
    <property type="match status" value="1"/>
</dbReference>
<dbReference type="CDD" id="cd03048">
    <property type="entry name" value="GST_N_Ure2p_like"/>
    <property type="match status" value="1"/>
</dbReference>
<dbReference type="PANTHER" id="PTHR44051:SF8">
    <property type="entry name" value="GLUTATHIONE S-TRANSFERASE GSTA"/>
    <property type="match status" value="1"/>
</dbReference>
<dbReference type="Pfam" id="PF14497">
    <property type="entry name" value="GST_C_3"/>
    <property type="match status" value="1"/>
</dbReference>
<organism evidence="4 5">
    <name type="scientific">Apodospora peruviana</name>
    <dbReference type="NCBI Taxonomy" id="516989"/>
    <lineage>
        <taxon>Eukaryota</taxon>
        <taxon>Fungi</taxon>
        <taxon>Dikarya</taxon>
        <taxon>Ascomycota</taxon>
        <taxon>Pezizomycotina</taxon>
        <taxon>Sordariomycetes</taxon>
        <taxon>Sordariomycetidae</taxon>
        <taxon>Sordariales</taxon>
        <taxon>Lasiosphaeriaceae</taxon>
        <taxon>Apodospora</taxon>
    </lineage>
</organism>
<dbReference type="Gene3D" id="3.40.30.10">
    <property type="entry name" value="Glutaredoxin"/>
    <property type="match status" value="1"/>
</dbReference>
<evidence type="ECO:0000259" key="3">
    <source>
        <dbReference type="PROSITE" id="PS50405"/>
    </source>
</evidence>
<dbReference type="InterPro" id="IPR036282">
    <property type="entry name" value="Glutathione-S-Trfase_C_sf"/>
</dbReference>
<protein>
    <submittedName>
        <fullName evidence="4">Glutathione S-transferase</fullName>
    </submittedName>
</protein>
<dbReference type="SUPFAM" id="SSF47616">
    <property type="entry name" value="GST C-terminal domain-like"/>
    <property type="match status" value="1"/>
</dbReference>
<evidence type="ECO:0000313" key="5">
    <source>
        <dbReference type="Proteomes" id="UP001283341"/>
    </source>
</evidence>
<proteinExistence type="inferred from homology"/>
<dbReference type="InterPro" id="IPR036249">
    <property type="entry name" value="Thioredoxin-like_sf"/>
</dbReference>
<feature type="domain" description="GST C-terminal" evidence="3">
    <location>
        <begin position="99"/>
        <end position="242"/>
    </location>
</feature>
<dbReference type="PANTHER" id="PTHR44051">
    <property type="entry name" value="GLUTATHIONE S-TRANSFERASE-RELATED"/>
    <property type="match status" value="1"/>
</dbReference>
<dbReference type="Pfam" id="PF13409">
    <property type="entry name" value="GST_N_2"/>
    <property type="match status" value="1"/>
</dbReference>
<name>A0AAE0IHT7_9PEZI</name>
<evidence type="ECO:0000313" key="4">
    <source>
        <dbReference type="EMBL" id="KAK3325375.1"/>
    </source>
</evidence>
<evidence type="ECO:0000259" key="2">
    <source>
        <dbReference type="PROSITE" id="PS50404"/>
    </source>
</evidence>
<dbReference type="EMBL" id="JAUEDM010000002">
    <property type="protein sequence ID" value="KAK3325375.1"/>
    <property type="molecule type" value="Genomic_DNA"/>
</dbReference>
<dbReference type="SUPFAM" id="SSF52833">
    <property type="entry name" value="Thioredoxin-like"/>
    <property type="match status" value="1"/>
</dbReference>
<dbReference type="SFLD" id="SFLDG00358">
    <property type="entry name" value="Main_(cytGST)"/>
    <property type="match status" value="1"/>
</dbReference>
<dbReference type="FunFam" id="3.40.30.10:FF:000172">
    <property type="entry name" value="Glutathione S-transferase GstA"/>
    <property type="match status" value="1"/>
</dbReference>
<sequence>MSSSSSNIHLYTAQTPNGIKVSMLLEELDLPYKVTQISLSKNEQKEPWFLEINPNGRIPALTDTLEDGTTPINLFESGSIMQYLVDRYDADHKVSYPRGTPEYWEVNHWLFWQMGGLGPMQGQAHHFYRYAPEKITYGINRYQNETRRLYGVMETQLAKSKSGYLVGDRLTIADLSCWGWVAAYHRPDRQKTETNTMAKKQDWAGVEIDEFPHLSAWLEKVLARPGVEKGRNVPEKHTSLDFKKLSKEELDKRAAESWVRTESTAK</sequence>